<feature type="chain" id="PRO_5040885114" description="GDNF/GAS1 domain-containing protein" evidence="1">
    <location>
        <begin position="23"/>
        <end position="277"/>
    </location>
</feature>
<comment type="caution">
    <text evidence="2">The sequence shown here is derived from an EMBL/GenBank/DDBJ whole genome shotgun (WGS) entry which is preliminary data.</text>
</comment>
<protein>
    <recommendedName>
        <fullName evidence="4">GDNF/GAS1 domain-containing protein</fullName>
    </recommendedName>
</protein>
<sequence>MIPVRSLALTLLMDFLALEVSAGLTGPQSCITAQSACKTTQTCGMQLHNAMIKCGNIYSQPGSDDQSDCSDECEISLLELERSTKEGRSYARCSCLNSNGSSPTEYQHCQAENRALFRCRREHDPDDLSLAVPEPRSMPTQLGGCNDARRYCEDNTVCRDALHYYERVCEANPQVECPTLHCLESYDILMRRREAQFVRSCRCDAVTPEPRVIYCFSEEFFKSCSLHEILERQRRLLENGFVSAAAAALTLNDSFTTFMMLFSSTLSALFFLHSLQQ</sequence>
<keyword evidence="3" id="KW-1185">Reference proteome</keyword>
<dbReference type="InterPro" id="IPR039596">
    <property type="entry name" value="GAS1"/>
</dbReference>
<accession>A0A9X6RKD4</accession>
<dbReference type="EMBL" id="MTYJ01000207">
    <property type="protein sequence ID" value="OWA50885.1"/>
    <property type="molecule type" value="Genomic_DNA"/>
</dbReference>
<reference evidence="3" key="1">
    <citation type="submission" date="2017-01" db="EMBL/GenBank/DDBJ databases">
        <title>Comparative genomics of anhydrobiosis in the tardigrade Hypsibius dujardini.</title>
        <authorList>
            <person name="Yoshida Y."/>
            <person name="Koutsovoulos G."/>
            <person name="Laetsch D."/>
            <person name="Stevens L."/>
            <person name="Kumar S."/>
            <person name="Horikawa D."/>
            <person name="Ishino K."/>
            <person name="Komine S."/>
            <person name="Tomita M."/>
            <person name="Blaxter M."/>
            <person name="Arakawa K."/>
        </authorList>
    </citation>
    <scope>NUCLEOTIDE SEQUENCE [LARGE SCALE GENOMIC DNA]</scope>
    <source>
        <strain evidence="3">Z151</strain>
    </source>
</reference>
<gene>
    <name evidence="2" type="ORF">BV898_15388</name>
</gene>
<evidence type="ECO:0000313" key="2">
    <source>
        <dbReference type="EMBL" id="OWA50885.1"/>
    </source>
</evidence>
<evidence type="ECO:0008006" key="4">
    <source>
        <dbReference type="Google" id="ProtNLM"/>
    </source>
</evidence>
<dbReference type="PANTHER" id="PTHR16840:SF3">
    <property type="entry name" value="GROWTH ARREST-SPECIFIC PROTEIN 1"/>
    <property type="match status" value="1"/>
</dbReference>
<dbReference type="AlphaFoldDB" id="A0A9X6RKD4"/>
<organism evidence="2 3">
    <name type="scientific">Hypsibius exemplaris</name>
    <name type="common">Freshwater tardigrade</name>
    <dbReference type="NCBI Taxonomy" id="2072580"/>
    <lineage>
        <taxon>Eukaryota</taxon>
        <taxon>Metazoa</taxon>
        <taxon>Ecdysozoa</taxon>
        <taxon>Tardigrada</taxon>
        <taxon>Eutardigrada</taxon>
        <taxon>Parachela</taxon>
        <taxon>Hypsibioidea</taxon>
        <taxon>Hypsibiidae</taxon>
        <taxon>Hypsibius</taxon>
    </lineage>
</organism>
<evidence type="ECO:0000256" key="1">
    <source>
        <dbReference type="SAM" id="SignalP"/>
    </source>
</evidence>
<name>A0A9X6RKD4_HYPEX</name>
<keyword evidence="1" id="KW-0732">Signal</keyword>
<dbReference type="Proteomes" id="UP000192578">
    <property type="component" value="Unassembled WGS sequence"/>
</dbReference>
<dbReference type="GO" id="GO:0051726">
    <property type="term" value="P:regulation of cell cycle"/>
    <property type="evidence" value="ECO:0007669"/>
    <property type="project" value="InterPro"/>
</dbReference>
<feature type="signal peptide" evidence="1">
    <location>
        <begin position="1"/>
        <end position="22"/>
    </location>
</feature>
<dbReference type="PANTHER" id="PTHR16840">
    <property type="entry name" value="GROWTH ARREST-SPECIFIC PROTEIN 1"/>
    <property type="match status" value="1"/>
</dbReference>
<dbReference type="OrthoDB" id="5950623at2759"/>
<evidence type="ECO:0000313" key="3">
    <source>
        <dbReference type="Proteomes" id="UP000192578"/>
    </source>
</evidence>
<proteinExistence type="predicted"/>